<sequence length="72" mass="8522">MTFEKPVLCSPQFEAIFIQCCSLAQVKVFQLEIRIYLSYILGILIEQLLRSSFIQQSHIFLIRLFWNALLKK</sequence>
<accession>A0ABD0VP91</accession>
<evidence type="ECO:0000313" key="1">
    <source>
        <dbReference type="EMBL" id="KAL0926882.1"/>
    </source>
</evidence>
<keyword evidence="2" id="KW-1185">Reference proteome</keyword>
<name>A0ABD0VP91_DENTH</name>
<dbReference type="AlphaFoldDB" id="A0ABD0VP91"/>
<comment type="caution">
    <text evidence="1">The sequence shown here is derived from an EMBL/GenBank/DDBJ whole genome shotgun (WGS) entry which is preliminary data.</text>
</comment>
<protein>
    <submittedName>
        <fullName evidence="1">Uncharacterized protein</fullName>
    </submittedName>
</protein>
<proteinExistence type="predicted"/>
<gene>
    <name evidence="1" type="ORF">M5K25_003135</name>
</gene>
<reference evidence="1 2" key="1">
    <citation type="journal article" date="2024" name="Plant Biotechnol. J.">
        <title>Dendrobium thyrsiflorum genome and its molecular insights into genes involved in important horticultural traits.</title>
        <authorList>
            <person name="Chen B."/>
            <person name="Wang J.Y."/>
            <person name="Zheng P.J."/>
            <person name="Li K.L."/>
            <person name="Liang Y.M."/>
            <person name="Chen X.F."/>
            <person name="Zhang C."/>
            <person name="Zhao X."/>
            <person name="He X."/>
            <person name="Zhang G.Q."/>
            <person name="Liu Z.J."/>
            <person name="Xu Q."/>
        </authorList>
    </citation>
    <scope>NUCLEOTIDE SEQUENCE [LARGE SCALE GENOMIC DNA]</scope>
    <source>
        <strain evidence="1">GZMU011</strain>
    </source>
</reference>
<dbReference type="EMBL" id="JANQDX010000003">
    <property type="protein sequence ID" value="KAL0926882.1"/>
    <property type="molecule type" value="Genomic_DNA"/>
</dbReference>
<evidence type="ECO:0000313" key="2">
    <source>
        <dbReference type="Proteomes" id="UP001552299"/>
    </source>
</evidence>
<dbReference type="Proteomes" id="UP001552299">
    <property type="component" value="Unassembled WGS sequence"/>
</dbReference>
<organism evidence="1 2">
    <name type="scientific">Dendrobium thyrsiflorum</name>
    <name type="common">Pinecone-like raceme dendrobium</name>
    <name type="synonym">Orchid</name>
    <dbReference type="NCBI Taxonomy" id="117978"/>
    <lineage>
        <taxon>Eukaryota</taxon>
        <taxon>Viridiplantae</taxon>
        <taxon>Streptophyta</taxon>
        <taxon>Embryophyta</taxon>
        <taxon>Tracheophyta</taxon>
        <taxon>Spermatophyta</taxon>
        <taxon>Magnoliopsida</taxon>
        <taxon>Liliopsida</taxon>
        <taxon>Asparagales</taxon>
        <taxon>Orchidaceae</taxon>
        <taxon>Epidendroideae</taxon>
        <taxon>Malaxideae</taxon>
        <taxon>Dendrobiinae</taxon>
        <taxon>Dendrobium</taxon>
    </lineage>
</organism>